<evidence type="ECO:0000313" key="2">
    <source>
        <dbReference type="Proteomes" id="UP000236290"/>
    </source>
</evidence>
<gene>
    <name evidence="1" type="ORF">THARTR1_07747</name>
</gene>
<evidence type="ECO:0000313" key="1">
    <source>
        <dbReference type="EMBL" id="PNP51630.1"/>
    </source>
</evidence>
<name>A0A2K0U1I0_TRIHA</name>
<proteinExistence type="predicted"/>
<dbReference type="Proteomes" id="UP000236290">
    <property type="component" value="Unassembled WGS sequence"/>
</dbReference>
<protein>
    <submittedName>
        <fullName evidence="1">Uncharacterized protein</fullName>
    </submittedName>
</protein>
<dbReference type="AlphaFoldDB" id="A0A2K0U1I0"/>
<sequence length="69" mass="7392">MTKTKQVGQLLQGSDQQGLDLSLRLAPVACGIAMQLHLHVPRAANDQSVVFDSASNHLVPELTGPIHTH</sequence>
<dbReference type="EMBL" id="MTYI01000121">
    <property type="protein sequence ID" value="PNP51630.1"/>
    <property type="molecule type" value="Genomic_DNA"/>
</dbReference>
<accession>A0A2K0U1I0</accession>
<comment type="caution">
    <text evidence="1">The sequence shown here is derived from an EMBL/GenBank/DDBJ whole genome shotgun (WGS) entry which is preliminary data.</text>
</comment>
<organism evidence="1 2">
    <name type="scientific">Trichoderma harzianum</name>
    <name type="common">Hypocrea lixii</name>
    <dbReference type="NCBI Taxonomy" id="5544"/>
    <lineage>
        <taxon>Eukaryota</taxon>
        <taxon>Fungi</taxon>
        <taxon>Dikarya</taxon>
        <taxon>Ascomycota</taxon>
        <taxon>Pezizomycotina</taxon>
        <taxon>Sordariomycetes</taxon>
        <taxon>Hypocreomycetidae</taxon>
        <taxon>Hypocreales</taxon>
        <taxon>Hypocreaceae</taxon>
        <taxon>Trichoderma</taxon>
    </lineage>
</organism>
<reference evidence="1 2" key="1">
    <citation type="submission" date="2017-02" db="EMBL/GenBank/DDBJ databases">
        <title>Genomes of Trichoderma spp. with biocontrol activity.</title>
        <authorList>
            <person name="Gardiner D."/>
            <person name="Kazan K."/>
            <person name="Vos C."/>
            <person name="Harvey P."/>
        </authorList>
    </citation>
    <scope>NUCLEOTIDE SEQUENCE [LARGE SCALE GENOMIC DNA]</scope>
    <source>
        <strain evidence="1 2">Tr1</strain>
    </source>
</reference>